<gene>
    <name evidence="1" type="ORF">G6034_15755</name>
</gene>
<dbReference type="AlphaFoldDB" id="A0A7Y7IIZ9"/>
<dbReference type="RefSeq" id="WP_176636057.1">
    <property type="nucleotide sequence ID" value="NZ_JAAMFM010000029.1"/>
</dbReference>
<reference evidence="1 2" key="1">
    <citation type="submission" date="2020-02" db="EMBL/GenBank/DDBJ databases">
        <title>Genome sequence of strain AETb3-4.</title>
        <authorList>
            <person name="Gao J."/>
            <person name="Zhang X."/>
        </authorList>
    </citation>
    <scope>NUCLEOTIDE SEQUENCE [LARGE SCALE GENOMIC DNA]</scope>
    <source>
        <strain evidence="1 2">AETb3-4</strain>
    </source>
</reference>
<dbReference type="EMBL" id="JAAMFM010000029">
    <property type="protein sequence ID" value="NVM96335.1"/>
    <property type="molecule type" value="Genomic_DNA"/>
</dbReference>
<evidence type="ECO:0000313" key="2">
    <source>
        <dbReference type="Proteomes" id="UP000543556"/>
    </source>
</evidence>
<protein>
    <submittedName>
        <fullName evidence="1">Uncharacterized protein</fullName>
    </submittedName>
</protein>
<proteinExistence type="predicted"/>
<keyword evidence="2" id="KW-1185">Reference proteome</keyword>
<dbReference type="Proteomes" id="UP000543556">
    <property type="component" value="Unassembled WGS sequence"/>
</dbReference>
<name>A0A7Y7IIZ9_9MICC</name>
<comment type="caution">
    <text evidence="1">The sequence shown here is derived from an EMBL/GenBank/DDBJ whole genome shotgun (WGS) entry which is preliminary data.</text>
</comment>
<sequence length="109" mass="11655">MIIEFIGPIKPKTADRIAVEYSCSACGAFCAQDATVQQVAELLNSGATAPGVLHFGRYFIHCGEPMEEIAEGVSHLHPPADSQDNPGDAISIHTRRLTCSCGFQLDVPL</sequence>
<evidence type="ECO:0000313" key="1">
    <source>
        <dbReference type="EMBL" id="NVM96335.1"/>
    </source>
</evidence>
<accession>A0A7Y7IIZ9</accession>
<organism evidence="1 2">
    <name type="scientific">Arthrobacter wenxiniae</name>
    <dbReference type="NCBI Taxonomy" id="2713570"/>
    <lineage>
        <taxon>Bacteria</taxon>
        <taxon>Bacillati</taxon>
        <taxon>Actinomycetota</taxon>
        <taxon>Actinomycetes</taxon>
        <taxon>Micrococcales</taxon>
        <taxon>Micrococcaceae</taxon>
        <taxon>Arthrobacter</taxon>
    </lineage>
</organism>